<dbReference type="SUPFAM" id="SSF49842">
    <property type="entry name" value="TNF-like"/>
    <property type="match status" value="1"/>
</dbReference>
<dbReference type="EMBL" id="CAJPWZ010001674">
    <property type="protein sequence ID" value="CAG2220989.1"/>
    <property type="molecule type" value="Genomic_DNA"/>
</dbReference>
<evidence type="ECO:0000256" key="2">
    <source>
        <dbReference type="ARBA" id="ARBA00022525"/>
    </source>
</evidence>
<dbReference type="SMART" id="SM00110">
    <property type="entry name" value="C1Q"/>
    <property type="match status" value="1"/>
</dbReference>
<evidence type="ECO:0000256" key="1">
    <source>
        <dbReference type="ARBA" id="ARBA00004613"/>
    </source>
</evidence>
<dbReference type="GO" id="GO:0005581">
    <property type="term" value="C:collagen trimer"/>
    <property type="evidence" value="ECO:0007669"/>
    <property type="project" value="UniProtKB-KW"/>
</dbReference>
<evidence type="ECO:0000313" key="5">
    <source>
        <dbReference type="EMBL" id="CAG2220989.1"/>
    </source>
</evidence>
<dbReference type="Gene3D" id="2.60.120.40">
    <property type="match status" value="1"/>
</dbReference>
<dbReference type="InterPro" id="IPR001073">
    <property type="entry name" value="C1q_dom"/>
</dbReference>
<reference evidence="5" key="1">
    <citation type="submission" date="2021-03" db="EMBL/GenBank/DDBJ databases">
        <authorList>
            <person name="Bekaert M."/>
        </authorList>
    </citation>
    <scope>NUCLEOTIDE SEQUENCE</scope>
</reference>
<dbReference type="PANTHER" id="PTHR15427">
    <property type="entry name" value="EMILIN ELASTIN MICROFIBRIL INTERFACE-LOCATED PROTEIN ELASTIN MICROFIBRIL INTERFACER"/>
    <property type="match status" value="1"/>
</dbReference>
<accession>A0A8S3SRV9</accession>
<evidence type="ECO:0000259" key="4">
    <source>
        <dbReference type="PROSITE" id="PS50871"/>
    </source>
</evidence>
<dbReference type="OrthoDB" id="6143891at2759"/>
<name>A0A8S3SRV9_MYTED</name>
<dbReference type="PRINTS" id="PR00007">
    <property type="entry name" value="COMPLEMNTC1Q"/>
</dbReference>
<proteinExistence type="predicted"/>
<dbReference type="PROSITE" id="PS50871">
    <property type="entry name" value="C1Q"/>
    <property type="match status" value="1"/>
</dbReference>
<keyword evidence="3" id="KW-0732">Signal</keyword>
<dbReference type="InterPro" id="IPR050392">
    <property type="entry name" value="Collagen/C1q_domain"/>
</dbReference>
<evidence type="ECO:0000313" key="6">
    <source>
        <dbReference type="Proteomes" id="UP000683360"/>
    </source>
</evidence>
<protein>
    <submittedName>
        <fullName evidence="5">C1QL</fullName>
    </submittedName>
</protein>
<feature type="signal peptide" evidence="3">
    <location>
        <begin position="1"/>
        <end position="20"/>
    </location>
</feature>
<keyword evidence="2" id="KW-0964">Secreted</keyword>
<dbReference type="Pfam" id="PF00386">
    <property type="entry name" value="C1q"/>
    <property type="match status" value="1"/>
</dbReference>
<gene>
    <name evidence="5" type="ORF">MEDL_34530</name>
</gene>
<dbReference type="PANTHER" id="PTHR15427:SF33">
    <property type="entry name" value="COLLAGEN IV NC1 DOMAIN-CONTAINING PROTEIN"/>
    <property type="match status" value="1"/>
</dbReference>
<organism evidence="5 6">
    <name type="scientific">Mytilus edulis</name>
    <name type="common">Blue mussel</name>
    <dbReference type="NCBI Taxonomy" id="6550"/>
    <lineage>
        <taxon>Eukaryota</taxon>
        <taxon>Metazoa</taxon>
        <taxon>Spiralia</taxon>
        <taxon>Lophotrochozoa</taxon>
        <taxon>Mollusca</taxon>
        <taxon>Bivalvia</taxon>
        <taxon>Autobranchia</taxon>
        <taxon>Pteriomorphia</taxon>
        <taxon>Mytilida</taxon>
        <taxon>Mytiloidea</taxon>
        <taxon>Mytilidae</taxon>
        <taxon>Mytilinae</taxon>
        <taxon>Mytilus</taxon>
    </lineage>
</organism>
<dbReference type="AlphaFoldDB" id="A0A8S3SRV9"/>
<feature type="chain" id="PRO_5035794840" evidence="3">
    <location>
        <begin position="21"/>
        <end position="245"/>
    </location>
</feature>
<dbReference type="InterPro" id="IPR008983">
    <property type="entry name" value="Tumour_necrosis_fac-like_dom"/>
</dbReference>
<comment type="caution">
    <text evidence="5">The sequence shown here is derived from an EMBL/GenBank/DDBJ whole genome shotgun (WGS) entry which is preliminary data.</text>
</comment>
<evidence type="ECO:0000256" key="3">
    <source>
        <dbReference type="SAM" id="SignalP"/>
    </source>
</evidence>
<sequence length="245" mass="27629">MQFKALLVFLISIVVQTNQGNETRNLSTGANDHSILAIILRQLFRIEAKQNSSPRLTDTLVQTINENKKLYELLQKQVTDNKDETSKLSSTINLLKTNLQLQKSEFNRKISALRKHHEKVPAFTATFSNNGLMSLAHGQILKFDKVHFNNGGGYDPTTGYFTPKRTGVYLMSCTVRATDHHLHVSLWRNSHQIMYAYGNSWNTGSFSIAVDVKMGDKLYIKHVHRNNEVVQGGPTSFFSGVFISG</sequence>
<dbReference type="Proteomes" id="UP000683360">
    <property type="component" value="Unassembled WGS sequence"/>
</dbReference>
<comment type="subcellular location">
    <subcellularLocation>
        <location evidence="1">Secreted</location>
    </subcellularLocation>
</comment>
<keyword evidence="6" id="KW-1185">Reference proteome</keyword>
<feature type="domain" description="C1q" evidence="4">
    <location>
        <begin position="116"/>
        <end position="245"/>
    </location>
</feature>